<proteinExistence type="predicted"/>
<reference evidence="1" key="1">
    <citation type="submission" date="2013-07" db="EMBL/GenBank/DDBJ databases">
        <title>The genome of Eucalyptus grandis.</title>
        <authorList>
            <person name="Schmutz J."/>
            <person name="Hayes R."/>
            <person name="Myburg A."/>
            <person name="Tuskan G."/>
            <person name="Grattapaglia D."/>
            <person name="Rokhsar D.S."/>
        </authorList>
    </citation>
    <scope>NUCLEOTIDE SEQUENCE</scope>
    <source>
        <tissue evidence="1">Leaf extractions</tissue>
    </source>
</reference>
<gene>
    <name evidence="1" type="ORF">EUGRSUZ_E01515</name>
</gene>
<dbReference type="Gramene" id="KCW73073">
    <property type="protein sequence ID" value="KCW73073"/>
    <property type="gene ID" value="EUGRSUZ_E01515"/>
</dbReference>
<dbReference type="EMBL" id="KK198757">
    <property type="protein sequence ID" value="KCW73073.1"/>
    <property type="molecule type" value="Genomic_DNA"/>
</dbReference>
<dbReference type="InParanoid" id="A0A059C3N9"/>
<evidence type="ECO:0000313" key="1">
    <source>
        <dbReference type="EMBL" id="KCW73073.1"/>
    </source>
</evidence>
<organism evidence="1">
    <name type="scientific">Eucalyptus grandis</name>
    <name type="common">Flooded gum</name>
    <dbReference type="NCBI Taxonomy" id="71139"/>
    <lineage>
        <taxon>Eukaryota</taxon>
        <taxon>Viridiplantae</taxon>
        <taxon>Streptophyta</taxon>
        <taxon>Embryophyta</taxon>
        <taxon>Tracheophyta</taxon>
        <taxon>Spermatophyta</taxon>
        <taxon>Magnoliopsida</taxon>
        <taxon>eudicotyledons</taxon>
        <taxon>Gunneridae</taxon>
        <taxon>Pentapetalae</taxon>
        <taxon>rosids</taxon>
        <taxon>malvids</taxon>
        <taxon>Myrtales</taxon>
        <taxon>Myrtaceae</taxon>
        <taxon>Myrtoideae</taxon>
        <taxon>Eucalypteae</taxon>
        <taxon>Eucalyptus</taxon>
    </lineage>
</organism>
<protein>
    <submittedName>
        <fullName evidence="1">Uncharacterized protein</fullName>
    </submittedName>
</protein>
<accession>A0A059C3N9</accession>
<name>A0A059C3N9_EUCGR</name>
<dbReference type="AlphaFoldDB" id="A0A059C3N9"/>
<sequence>MTIYIVITCCHKLKTIHVLSLLGGGWDQPRIHIRSNGFCMDPMGSPLKIKGVSCPHQTWDIENQECQGRIGVPPSDVEH</sequence>